<evidence type="ECO:0000256" key="4">
    <source>
        <dbReference type="ARBA" id="ARBA00022741"/>
    </source>
</evidence>
<reference evidence="11 12" key="1">
    <citation type="journal article" date="2019" name="Int. J. Syst. Evol. Microbiol.">
        <title>The Global Catalogue of Microorganisms (GCM) 10K type strain sequencing project: providing services to taxonomists for standard genome sequencing and annotation.</title>
        <authorList>
            <consortium name="The Broad Institute Genomics Platform"/>
            <consortium name="The Broad Institute Genome Sequencing Center for Infectious Disease"/>
            <person name="Wu L."/>
            <person name="Ma J."/>
        </authorList>
    </citation>
    <scope>NUCLEOTIDE SEQUENCE [LARGE SCALE GENOMIC DNA]</scope>
    <source>
        <strain evidence="11 12">CGMCC 1.12553</strain>
    </source>
</reference>
<dbReference type="PANTHER" id="PTHR24221:SF654">
    <property type="entry name" value="ATP-BINDING CASSETTE SUB-FAMILY B MEMBER 6"/>
    <property type="match status" value="1"/>
</dbReference>
<comment type="caution">
    <text evidence="11">The sequence shown here is derived from an EMBL/GenBank/DDBJ whole genome shotgun (WGS) entry which is preliminary data.</text>
</comment>
<sequence length="655" mass="71683">MSSSDESSAFDAYRERVDRPIYRLFVEYGLPRKRWFVAGMTANVLARGASLLPPLVLGVAIDAVFSGDNPYDLPLVPASWLPTTDAAEFRLSVALIVGSFLATALFTWVYGVTANNFAHRVMHAVRTDCFAKMQRLDMPFFDDKQTGEVMAILNNDATNLERFLDDALHDSARLLVMVGGIAAILFWENAQLAALTLVAVPLMAVFTRWFMRAAEPRYAAQRESVGALNTRLENSLSGIGLVKTSGTEEYETDRVADASYDYFQKTLAMLRLSYVYRPGMELLAGLSFAVTFAVGGWWLVNGPPWFFTTPLSPGAFVTFLFLSQRFVTPLAEVSNIVDQYENAKASSERVFGLMSIPVTIEDGPDAVDLGTVEGRVEYDDVGFGYGDHVALADSPAGGGADDEDDDRYERVLDGVSFVAEPGETVALVGPTGAGKSTLLKLLLRLYDVDEGAVRVDGHDVRDVTLSSLRESVGYVSQDTFLFDGTVAENLRYGEFDATEEAVVAAAEAAEAREFIEALPDGYDTRVGERGVKLSGGQRQRLSIARAMLQDPEVLVLDEATSDVDTGTERRIQESLDRLTENRTTLVIAHRLSTVREADEILVVEDGRIVERGTHEALLAREGRYADLWNVQAGTLDAARSRTDGGRLDDGATDDV</sequence>
<evidence type="ECO:0000256" key="2">
    <source>
        <dbReference type="ARBA" id="ARBA00022448"/>
    </source>
</evidence>
<dbReference type="Proteomes" id="UP001595921">
    <property type="component" value="Unassembled WGS sequence"/>
</dbReference>
<dbReference type="PROSITE" id="PS50929">
    <property type="entry name" value="ABC_TM1F"/>
    <property type="match status" value="1"/>
</dbReference>
<dbReference type="PROSITE" id="PS00211">
    <property type="entry name" value="ABC_TRANSPORTER_1"/>
    <property type="match status" value="1"/>
</dbReference>
<evidence type="ECO:0000256" key="3">
    <source>
        <dbReference type="ARBA" id="ARBA00022692"/>
    </source>
</evidence>
<dbReference type="EMBL" id="JBHSDS010000002">
    <property type="protein sequence ID" value="MFC4356799.1"/>
    <property type="molecule type" value="Genomic_DNA"/>
</dbReference>
<feature type="transmembrane region" description="Helical" evidence="8">
    <location>
        <begin position="279"/>
        <end position="299"/>
    </location>
</feature>
<dbReference type="InterPro" id="IPR027417">
    <property type="entry name" value="P-loop_NTPase"/>
</dbReference>
<keyword evidence="7 8" id="KW-0472">Membrane</keyword>
<evidence type="ECO:0000256" key="6">
    <source>
        <dbReference type="ARBA" id="ARBA00022989"/>
    </source>
</evidence>
<dbReference type="Pfam" id="PF00664">
    <property type="entry name" value="ABC_membrane"/>
    <property type="match status" value="1"/>
</dbReference>
<dbReference type="CDD" id="cd18565">
    <property type="entry name" value="ABC_6TM_exporter_like"/>
    <property type="match status" value="1"/>
</dbReference>
<evidence type="ECO:0000313" key="12">
    <source>
        <dbReference type="Proteomes" id="UP001595921"/>
    </source>
</evidence>
<keyword evidence="4" id="KW-0547">Nucleotide-binding</keyword>
<keyword evidence="6 8" id="KW-1133">Transmembrane helix</keyword>
<evidence type="ECO:0000256" key="5">
    <source>
        <dbReference type="ARBA" id="ARBA00022840"/>
    </source>
</evidence>
<feature type="domain" description="ABC transporter" evidence="9">
    <location>
        <begin position="376"/>
        <end position="630"/>
    </location>
</feature>
<dbReference type="RefSeq" id="WP_267625237.1">
    <property type="nucleotide sequence ID" value="NZ_JAODIW010000010.1"/>
</dbReference>
<evidence type="ECO:0000256" key="7">
    <source>
        <dbReference type="ARBA" id="ARBA00023136"/>
    </source>
</evidence>
<dbReference type="InterPro" id="IPR003439">
    <property type="entry name" value="ABC_transporter-like_ATP-bd"/>
</dbReference>
<keyword evidence="3 8" id="KW-0812">Transmembrane</keyword>
<feature type="transmembrane region" description="Helical" evidence="8">
    <location>
        <begin position="171"/>
        <end position="187"/>
    </location>
</feature>
<evidence type="ECO:0000313" key="11">
    <source>
        <dbReference type="EMBL" id="MFC4356799.1"/>
    </source>
</evidence>
<dbReference type="Pfam" id="PF00005">
    <property type="entry name" value="ABC_tran"/>
    <property type="match status" value="1"/>
</dbReference>
<dbReference type="SMART" id="SM00382">
    <property type="entry name" value="AAA"/>
    <property type="match status" value="1"/>
</dbReference>
<keyword evidence="12" id="KW-1185">Reference proteome</keyword>
<feature type="transmembrane region" description="Helical" evidence="8">
    <location>
        <begin position="44"/>
        <end position="65"/>
    </location>
</feature>
<keyword evidence="2" id="KW-0813">Transport</keyword>
<feature type="transmembrane region" description="Helical" evidence="8">
    <location>
        <begin position="89"/>
        <end position="112"/>
    </location>
</feature>
<name>A0ABD5P7F6_9EURY</name>
<dbReference type="InterPro" id="IPR036640">
    <property type="entry name" value="ABC1_TM_sf"/>
</dbReference>
<dbReference type="InterPro" id="IPR011527">
    <property type="entry name" value="ABC1_TM_dom"/>
</dbReference>
<evidence type="ECO:0000256" key="1">
    <source>
        <dbReference type="ARBA" id="ARBA00004141"/>
    </source>
</evidence>
<keyword evidence="5 11" id="KW-0067">ATP-binding</keyword>
<protein>
    <submittedName>
        <fullName evidence="11">ABC transporter ATP-binding protein</fullName>
    </submittedName>
</protein>
<dbReference type="InterPro" id="IPR003593">
    <property type="entry name" value="AAA+_ATPase"/>
</dbReference>
<proteinExistence type="predicted"/>
<dbReference type="AlphaFoldDB" id="A0ABD5P7F6"/>
<feature type="domain" description="ABC transmembrane type-1" evidence="10">
    <location>
        <begin position="37"/>
        <end position="342"/>
    </location>
</feature>
<evidence type="ECO:0000259" key="9">
    <source>
        <dbReference type="PROSITE" id="PS50893"/>
    </source>
</evidence>
<dbReference type="SUPFAM" id="SSF52540">
    <property type="entry name" value="P-loop containing nucleoside triphosphate hydrolases"/>
    <property type="match status" value="1"/>
</dbReference>
<dbReference type="PROSITE" id="PS50893">
    <property type="entry name" value="ABC_TRANSPORTER_2"/>
    <property type="match status" value="1"/>
</dbReference>
<gene>
    <name evidence="11" type="ORF">ACFO0N_02420</name>
</gene>
<dbReference type="InterPro" id="IPR039421">
    <property type="entry name" value="Type_1_exporter"/>
</dbReference>
<dbReference type="PANTHER" id="PTHR24221">
    <property type="entry name" value="ATP-BINDING CASSETTE SUB-FAMILY B"/>
    <property type="match status" value="1"/>
</dbReference>
<evidence type="ECO:0000259" key="10">
    <source>
        <dbReference type="PROSITE" id="PS50929"/>
    </source>
</evidence>
<dbReference type="GO" id="GO:0005524">
    <property type="term" value="F:ATP binding"/>
    <property type="evidence" value="ECO:0007669"/>
    <property type="project" value="UniProtKB-KW"/>
</dbReference>
<organism evidence="11 12">
    <name type="scientific">Halobium salinum</name>
    <dbReference type="NCBI Taxonomy" id="1364940"/>
    <lineage>
        <taxon>Archaea</taxon>
        <taxon>Methanobacteriati</taxon>
        <taxon>Methanobacteriota</taxon>
        <taxon>Stenosarchaea group</taxon>
        <taxon>Halobacteria</taxon>
        <taxon>Halobacteriales</taxon>
        <taxon>Haloferacaceae</taxon>
        <taxon>Halobium</taxon>
    </lineage>
</organism>
<dbReference type="Gene3D" id="3.40.50.300">
    <property type="entry name" value="P-loop containing nucleotide triphosphate hydrolases"/>
    <property type="match status" value="1"/>
</dbReference>
<evidence type="ECO:0000256" key="8">
    <source>
        <dbReference type="SAM" id="Phobius"/>
    </source>
</evidence>
<comment type="subcellular location">
    <subcellularLocation>
        <location evidence="1">Membrane</location>
        <topology evidence="1">Multi-pass membrane protein</topology>
    </subcellularLocation>
</comment>
<dbReference type="InterPro" id="IPR017871">
    <property type="entry name" value="ABC_transporter-like_CS"/>
</dbReference>
<dbReference type="Gene3D" id="1.20.1560.10">
    <property type="entry name" value="ABC transporter type 1, transmembrane domain"/>
    <property type="match status" value="1"/>
</dbReference>
<accession>A0ABD5P7F6</accession>
<dbReference type="GO" id="GO:0016020">
    <property type="term" value="C:membrane"/>
    <property type="evidence" value="ECO:0007669"/>
    <property type="project" value="UniProtKB-SubCell"/>
</dbReference>
<feature type="transmembrane region" description="Helical" evidence="8">
    <location>
        <begin position="193"/>
        <end position="211"/>
    </location>
</feature>
<dbReference type="SUPFAM" id="SSF90123">
    <property type="entry name" value="ABC transporter transmembrane region"/>
    <property type="match status" value="1"/>
</dbReference>
<dbReference type="FunFam" id="3.40.50.300:FF:000287">
    <property type="entry name" value="Multidrug ABC transporter ATP-binding protein"/>
    <property type="match status" value="1"/>
</dbReference>